<name>A0AB39QC76_9ACTN</name>
<sequence length="480" mass="49592">MHDLEPGAVAHSSRTFTAEDFAAFAAATGDHNPIHHDPEHAAGTEFGAPIVPLAMVLGPVSALIGMVLPGPGAVILDTAFRPVRAVAFDRPVDYSLRLRSKSAATGVLTCRVRAYQDRELVLDGEVKTTVRSPRPRPDDNPGGRFLPADAPRLAAVTGAAGDIGAAVARALAKGGWDLALVHRGGIDDVVRQCEETGVTVHSVTADLTVPADRAAAAEKLASLAPTALVHAAAAPLAAGHQEHFETGYAGLRDLADAVLDGMLLRQQGCVLLLGSEASRYHPRGWSDYVAAKAAAESVLRGIDRHHGAGGVRAVVVEPGYVQGRYSADVRPSGVLGLLPEEVAELVAAEVGDTTAPARRVWLSTDGVTRYALDGGAAQEGAASSAAGPAARESSAGPSQGGPVVSGHTERVEAAVRRILGPDADVRNGGVGLTPGWDSLGQIQIVLAVEEEFGIRLPAESLTATGRFDQLSRVVAEQVGE</sequence>
<dbReference type="GO" id="GO:0006633">
    <property type="term" value="P:fatty acid biosynthetic process"/>
    <property type="evidence" value="ECO:0007669"/>
    <property type="project" value="TreeGrafter"/>
</dbReference>
<proteinExistence type="inferred from homology"/>
<dbReference type="Pfam" id="PF00106">
    <property type="entry name" value="adh_short"/>
    <property type="match status" value="1"/>
</dbReference>
<dbReference type="Gene3D" id="3.40.50.720">
    <property type="entry name" value="NAD(P)-binding Rossmann-like Domain"/>
    <property type="match status" value="1"/>
</dbReference>
<evidence type="ECO:0000256" key="1">
    <source>
        <dbReference type="ARBA" id="ARBA00005005"/>
    </source>
</evidence>
<dbReference type="Pfam" id="PF01575">
    <property type="entry name" value="MaoC_dehydratas"/>
    <property type="match status" value="1"/>
</dbReference>
<dbReference type="InterPro" id="IPR029069">
    <property type="entry name" value="HotDog_dom_sf"/>
</dbReference>
<evidence type="ECO:0000259" key="4">
    <source>
        <dbReference type="Pfam" id="PF01575"/>
    </source>
</evidence>
<feature type="region of interest" description="Disordered" evidence="3">
    <location>
        <begin position="381"/>
        <end position="407"/>
    </location>
</feature>
<dbReference type="PANTHER" id="PTHR43437:SF3">
    <property type="entry name" value="HYDROXYACYL-THIOESTER DEHYDRATASE TYPE 2, MITOCHONDRIAL"/>
    <property type="match status" value="1"/>
</dbReference>
<dbReference type="InterPro" id="IPR002347">
    <property type="entry name" value="SDR_fam"/>
</dbReference>
<dbReference type="SUPFAM" id="SSF51735">
    <property type="entry name" value="NAD(P)-binding Rossmann-fold domains"/>
    <property type="match status" value="1"/>
</dbReference>
<dbReference type="InterPro" id="IPR036736">
    <property type="entry name" value="ACP-like_sf"/>
</dbReference>
<comment type="pathway">
    <text evidence="1">Lipid metabolism; fatty acid beta-oxidation.</text>
</comment>
<dbReference type="SUPFAM" id="SSF47336">
    <property type="entry name" value="ACP-like"/>
    <property type="match status" value="1"/>
</dbReference>
<gene>
    <name evidence="5" type="ORF">AB5J49_39415</name>
</gene>
<dbReference type="EMBL" id="CP163439">
    <property type="protein sequence ID" value="XDQ38948.1"/>
    <property type="molecule type" value="Genomic_DNA"/>
</dbReference>
<dbReference type="AlphaFoldDB" id="A0AB39QC76"/>
<comment type="similarity">
    <text evidence="2">Belongs to the enoyl-CoA hydratase/isomerase family.</text>
</comment>
<feature type="domain" description="MaoC-like" evidence="4">
    <location>
        <begin position="12"/>
        <end position="74"/>
    </location>
</feature>
<evidence type="ECO:0000256" key="2">
    <source>
        <dbReference type="ARBA" id="ARBA00005254"/>
    </source>
</evidence>
<protein>
    <submittedName>
        <fullName evidence="5">SDR family NAD(P)-dependent oxidoreductase</fullName>
    </submittedName>
</protein>
<dbReference type="InterPro" id="IPR050965">
    <property type="entry name" value="UPF0336/Enoyl-CoA_hydratase"/>
</dbReference>
<accession>A0AB39QC76</accession>
<dbReference type="InterPro" id="IPR002539">
    <property type="entry name" value="MaoC-like_dom"/>
</dbReference>
<dbReference type="Gene3D" id="3.10.129.10">
    <property type="entry name" value="Hotdog Thioesterase"/>
    <property type="match status" value="1"/>
</dbReference>
<organism evidence="5">
    <name type="scientific">Streptomyces sp. R28</name>
    <dbReference type="NCBI Taxonomy" id="3238628"/>
    <lineage>
        <taxon>Bacteria</taxon>
        <taxon>Bacillati</taxon>
        <taxon>Actinomycetota</taxon>
        <taxon>Actinomycetes</taxon>
        <taxon>Kitasatosporales</taxon>
        <taxon>Streptomycetaceae</taxon>
        <taxon>Streptomyces</taxon>
    </lineage>
</organism>
<dbReference type="PANTHER" id="PTHR43437">
    <property type="entry name" value="HYDROXYACYL-THIOESTER DEHYDRATASE TYPE 2, MITOCHONDRIAL-RELATED"/>
    <property type="match status" value="1"/>
</dbReference>
<feature type="compositionally biased region" description="Low complexity" evidence="3">
    <location>
        <begin position="381"/>
        <end position="397"/>
    </location>
</feature>
<dbReference type="InterPro" id="IPR036291">
    <property type="entry name" value="NAD(P)-bd_dom_sf"/>
</dbReference>
<dbReference type="SUPFAM" id="SSF54637">
    <property type="entry name" value="Thioesterase/thiol ester dehydrase-isomerase"/>
    <property type="match status" value="1"/>
</dbReference>
<reference evidence="5" key="1">
    <citation type="submission" date="2024-07" db="EMBL/GenBank/DDBJ databases">
        <authorList>
            <person name="Yu S.T."/>
        </authorList>
    </citation>
    <scope>NUCLEOTIDE SEQUENCE</scope>
    <source>
        <strain evidence="5">R28</strain>
    </source>
</reference>
<dbReference type="RefSeq" id="WP_369173684.1">
    <property type="nucleotide sequence ID" value="NZ_CP163439.1"/>
</dbReference>
<dbReference type="CDD" id="cd05233">
    <property type="entry name" value="SDR_c"/>
    <property type="match status" value="1"/>
</dbReference>
<dbReference type="PRINTS" id="PR00081">
    <property type="entry name" value="GDHRDH"/>
</dbReference>
<dbReference type="GO" id="GO:0019171">
    <property type="term" value="F:(3R)-hydroxyacyl-[acyl-carrier-protein] dehydratase activity"/>
    <property type="evidence" value="ECO:0007669"/>
    <property type="project" value="TreeGrafter"/>
</dbReference>
<dbReference type="GO" id="GO:0004300">
    <property type="term" value="F:enoyl-CoA hydratase activity"/>
    <property type="evidence" value="ECO:0007669"/>
    <property type="project" value="UniProtKB-ARBA"/>
</dbReference>
<dbReference type="Gene3D" id="1.10.1200.10">
    <property type="entry name" value="ACP-like"/>
    <property type="match status" value="1"/>
</dbReference>
<evidence type="ECO:0000256" key="3">
    <source>
        <dbReference type="SAM" id="MobiDB-lite"/>
    </source>
</evidence>
<evidence type="ECO:0000313" key="5">
    <source>
        <dbReference type="EMBL" id="XDQ38948.1"/>
    </source>
</evidence>